<organism evidence="9 10">
    <name type="scientific">Paragemmobacter straminiformis</name>
    <dbReference type="NCBI Taxonomy" id="2045119"/>
    <lineage>
        <taxon>Bacteria</taxon>
        <taxon>Pseudomonadati</taxon>
        <taxon>Pseudomonadota</taxon>
        <taxon>Alphaproteobacteria</taxon>
        <taxon>Rhodobacterales</taxon>
        <taxon>Paracoccaceae</taxon>
        <taxon>Paragemmobacter</taxon>
    </lineage>
</organism>
<dbReference type="GO" id="GO:0046872">
    <property type="term" value="F:metal ion binding"/>
    <property type="evidence" value="ECO:0007669"/>
    <property type="project" value="UniProtKB-KW"/>
</dbReference>
<evidence type="ECO:0000256" key="5">
    <source>
        <dbReference type="ARBA" id="ARBA00023004"/>
    </source>
</evidence>
<dbReference type="Gene3D" id="1.10.760.10">
    <property type="entry name" value="Cytochrome c-like domain"/>
    <property type="match status" value="1"/>
</dbReference>
<feature type="chain" id="PRO_5032608347" evidence="7">
    <location>
        <begin position="24"/>
        <end position="127"/>
    </location>
</feature>
<dbReference type="EMBL" id="JACLQD010000002">
    <property type="protein sequence ID" value="MBC2835089.1"/>
    <property type="molecule type" value="Genomic_DNA"/>
</dbReference>
<keyword evidence="2 6" id="KW-0349">Heme</keyword>
<dbReference type="InterPro" id="IPR002327">
    <property type="entry name" value="Cyt_c_1A/1B"/>
</dbReference>
<proteinExistence type="predicted"/>
<comment type="caution">
    <text evidence="9">The sequence shown here is derived from an EMBL/GenBank/DDBJ whole genome shotgun (WGS) entry which is preliminary data.</text>
</comment>
<name>A0A842I607_9RHOB</name>
<evidence type="ECO:0000256" key="7">
    <source>
        <dbReference type="SAM" id="SignalP"/>
    </source>
</evidence>
<dbReference type="SUPFAM" id="SSF46626">
    <property type="entry name" value="Cytochrome c"/>
    <property type="match status" value="1"/>
</dbReference>
<sequence length="127" mass="13824">MHLLVVILPALLFVALRPLPVLAGGDAAKGEGIFTNRCSDCHMVRGDTVKKAPPLTGLFERVSGTWAGFDYSDAMKSAAIVWDEDTLTQFLKNPRGYVPKTKMPFNGLKRAGEAEDLIAYLRDATAD</sequence>
<reference evidence="9 10" key="1">
    <citation type="journal article" date="2017" name="Int. J. Syst. Evol. Microbiol.">
        <title>Gemmobacter straminiformis sp. nov., isolated from an artificial fountain.</title>
        <authorList>
            <person name="Kang J.Y."/>
            <person name="Kim M.J."/>
            <person name="Chun J."/>
            <person name="Son K.P."/>
            <person name="Jahng K.Y."/>
        </authorList>
    </citation>
    <scope>NUCLEOTIDE SEQUENCE [LARGE SCALE GENOMIC DNA]</scope>
    <source>
        <strain evidence="9 10">CAM-8</strain>
    </source>
</reference>
<dbReference type="GO" id="GO:0020037">
    <property type="term" value="F:heme binding"/>
    <property type="evidence" value="ECO:0007669"/>
    <property type="project" value="InterPro"/>
</dbReference>
<dbReference type="PRINTS" id="PR00604">
    <property type="entry name" value="CYTCHRMECIAB"/>
</dbReference>
<keyword evidence="3 6" id="KW-0479">Metal-binding</keyword>
<dbReference type="InterPro" id="IPR036909">
    <property type="entry name" value="Cyt_c-like_dom_sf"/>
</dbReference>
<keyword evidence="7" id="KW-0732">Signal</keyword>
<evidence type="ECO:0000259" key="8">
    <source>
        <dbReference type="PROSITE" id="PS51007"/>
    </source>
</evidence>
<protein>
    <submittedName>
        <fullName evidence="9">C-type cytochrome</fullName>
    </submittedName>
</protein>
<gene>
    <name evidence="9" type="ORF">H7F16_06185</name>
</gene>
<dbReference type="PROSITE" id="PS51007">
    <property type="entry name" value="CYTC"/>
    <property type="match status" value="1"/>
</dbReference>
<dbReference type="Proteomes" id="UP000555411">
    <property type="component" value="Unassembled WGS sequence"/>
</dbReference>
<feature type="signal peptide" evidence="7">
    <location>
        <begin position="1"/>
        <end position="23"/>
    </location>
</feature>
<dbReference type="AlphaFoldDB" id="A0A842I607"/>
<evidence type="ECO:0000313" key="9">
    <source>
        <dbReference type="EMBL" id="MBC2835089.1"/>
    </source>
</evidence>
<evidence type="ECO:0000256" key="2">
    <source>
        <dbReference type="ARBA" id="ARBA00022617"/>
    </source>
</evidence>
<dbReference type="RefSeq" id="WP_185796720.1">
    <property type="nucleotide sequence ID" value="NZ_JACLQD010000002.1"/>
</dbReference>
<accession>A0A842I607</accession>
<evidence type="ECO:0000256" key="3">
    <source>
        <dbReference type="ARBA" id="ARBA00022723"/>
    </source>
</evidence>
<feature type="domain" description="Cytochrome c" evidence="8">
    <location>
        <begin position="25"/>
        <end position="125"/>
    </location>
</feature>
<dbReference type="GO" id="GO:0009055">
    <property type="term" value="F:electron transfer activity"/>
    <property type="evidence" value="ECO:0007669"/>
    <property type="project" value="InterPro"/>
</dbReference>
<dbReference type="Pfam" id="PF00034">
    <property type="entry name" value="Cytochrom_C"/>
    <property type="match status" value="1"/>
</dbReference>
<evidence type="ECO:0000313" key="10">
    <source>
        <dbReference type="Proteomes" id="UP000555411"/>
    </source>
</evidence>
<evidence type="ECO:0000256" key="1">
    <source>
        <dbReference type="ARBA" id="ARBA00022448"/>
    </source>
</evidence>
<dbReference type="InterPro" id="IPR009056">
    <property type="entry name" value="Cyt_c-like_dom"/>
</dbReference>
<keyword evidence="5 6" id="KW-0408">Iron</keyword>
<evidence type="ECO:0000256" key="4">
    <source>
        <dbReference type="ARBA" id="ARBA00022982"/>
    </source>
</evidence>
<dbReference type="PANTHER" id="PTHR11961">
    <property type="entry name" value="CYTOCHROME C"/>
    <property type="match status" value="1"/>
</dbReference>
<keyword evidence="10" id="KW-1185">Reference proteome</keyword>
<keyword evidence="4" id="KW-0249">Electron transport</keyword>
<keyword evidence="1" id="KW-0813">Transport</keyword>
<evidence type="ECO:0000256" key="6">
    <source>
        <dbReference type="PROSITE-ProRule" id="PRU00433"/>
    </source>
</evidence>